<gene>
    <name evidence="1" type="ORF">AV530_003185</name>
</gene>
<sequence>MDQDIVDLICEFSQYKAAFKRTLCSERAFISNHFENSSIWFANQTSFCFSTTNRCGAWIDSNETCTAATF</sequence>
<reference evidence="1 2" key="1">
    <citation type="submission" date="2016-02" db="EMBL/GenBank/DDBJ databases">
        <title>Band-tailed pigeon sequencing and assembly.</title>
        <authorList>
            <person name="Soares A.E."/>
            <person name="Novak B.J."/>
            <person name="Rice E.S."/>
            <person name="O'Connell B."/>
            <person name="Chang D."/>
            <person name="Weber S."/>
            <person name="Shapiro B."/>
        </authorList>
    </citation>
    <scope>NUCLEOTIDE SEQUENCE [LARGE SCALE GENOMIC DNA]</scope>
    <source>
        <strain evidence="1">BTP2013</strain>
        <tissue evidence="1">Blood</tissue>
    </source>
</reference>
<protein>
    <submittedName>
        <fullName evidence="1">Uncharacterized protein</fullName>
    </submittedName>
</protein>
<name>A0A1V4KXG8_PATFA</name>
<proteinExistence type="predicted"/>
<comment type="caution">
    <text evidence="1">The sequence shown here is derived from an EMBL/GenBank/DDBJ whole genome shotgun (WGS) entry which is preliminary data.</text>
</comment>
<keyword evidence="2" id="KW-1185">Reference proteome</keyword>
<evidence type="ECO:0000313" key="2">
    <source>
        <dbReference type="Proteomes" id="UP000190648"/>
    </source>
</evidence>
<accession>A0A1V4KXG8</accession>
<dbReference type="AlphaFoldDB" id="A0A1V4KXG8"/>
<evidence type="ECO:0000313" key="1">
    <source>
        <dbReference type="EMBL" id="OPJ88697.1"/>
    </source>
</evidence>
<dbReference type="Proteomes" id="UP000190648">
    <property type="component" value="Unassembled WGS sequence"/>
</dbReference>
<organism evidence="1 2">
    <name type="scientific">Patagioenas fasciata monilis</name>
    <dbReference type="NCBI Taxonomy" id="372326"/>
    <lineage>
        <taxon>Eukaryota</taxon>
        <taxon>Metazoa</taxon>
        <taxon>Chordata</taxon>
        <taxon>Craniata</taxon>
        <taxon>Vertebrata</taxon>
        <taxon>Euteleostomi</taxon>
        <taxon>Archelosauria</taxon>
        <taxon>Archosauria</taxon>
        <taxon>Dinosauria</taxon>
        <taxon>Saurischia</taxon>
        <taxon>Theropoda</taxon>
        <taxon>Coelurosauria</taxon>
        <taxon>Aves</taxon>
        <taxon>Neognathae</taxon>
        <taxon>Neoaves</taxon>
        <taxon>Columbimorphae</taxon>
        <taxon>Columbiformes</taxon>
        <taxon>Columbidae</taxon>
        <taxon>Patagioenas</taxon>
    </lineage>
</organism>
<dbReference type="EMBL" id="LSYS01001520">
    <property type="protein sequence ID" value="OPJ88697.1"/>
    <property type="molecule type" value="Genomic_DNA"/>
</dbReference>